<comment type="caution">
    <text evidence="18">Lacks conserved residue(s) required for the propagation of feature annotation.</text>
</comment>
<feature type="domain" description="YjeF N-terminal" evidence="22">
    <location>
        <begin position="15"/>
        <end position="216"/>
    </location>
</feature>
<evidence type="ECO:0000256" key="13">
    <source>
        <dbReference type="ARBA" id="ARBA00023268"/>
    </source>
</evidence>
<keyword evidence="7 17" id="KW-0067">ATP-binding</keyword>
<proteinExistence type="inferred from homology"/>
<dbReference type="InterPro" id="IPR000631">
    <property type="entry name" value="CARKD"/>
</dbReference>
<reference evidence="24 26" key="2">
    <citation type="submission" date="2020-08" db="EMBL/GenBank/DDBJ databases">
        <title>Genomic Encyclopedia of Type Strains, Phase IV (KMG-IV): sequencing the most valuable type-strain genomes for metagenomic binning, comparative biology and taxonomic classification.</title>
        <authorList>
            <person name="Goeker M."/>
        </authorList>
    </citation>
    <scope>NUCLEOTIDE SEQUENCE [LARGE SCALE GENOMIC DNA]</scope>
    <source>
        <strain evidence="24 26">DSM 107085</strain>
    </source>
</reference>
<feature type="binding site" evidence="17">
    <location>
        <begin position="400"/>
        <end position="404"/>
    </location>
    <ligand>
        <name>AMP</name>
        <dbReference type="ChEBI" id="CHEBI:456215"/>
    </ligand>
</feature>
<keyword evidence="8 17" id="KW-0521">NADP</keyword>
<keyword evidence="9 18" id="KW-0630">Potassium</keyword>
<dbReference type="Gene3D" id="3.40.1190.20">
    <property type="match status" value="1"/>
</dbReference>
<dbReference type="PIRSF" id="PIRSF017184">
    <property type="entry name" value="Nnr"/>
    <property type="match status" value="1"/>
</dbReference>
<organism evidence="23 25">
    <name type="scientific">Oleiagrimonas soli</name>
    <dbReference type="NCBI Taxonomy" id="1543381"/>
    <lineage>
        <taxon>Bacteria</taxon>
        <taxon>Pseudomonadati</taxon>
        <taxon>Pseudomonadota</taxon>
        <taxon>Gammaproteobacteria</taxon>
        <taxon>Lysobacterales</taxon>
        <taxon>Rhodanobacteraceae</taxon>
        <taxon>Oleiagrimonas</taxon>
    </lineage>
</organism>
<dbReference type="Pfam" id="PF01256">
    <property type="entry name" value="Carb_kinase"/>
    <property type="match status" value="1"/>
</dbReference>
<dbReference type="NCBIfam" id="TIGR00196">
    <property type="entry name" value="yjeF_cterm"/>
    <property type="match status" value="1"/>
</dbReference>
<dbReference type="Proteomes" id="UP000560000">
    <property type="component" value="Unassembled WGS sequence"/>
</dbReference>
<dbReference type="OrthoDB" id="9806925at2"/>
<dbReference type="Proteomes" id="UP000029708">
    <property type="component" value="Unassembled WGS sequence"/>
</dbReference>
<evidence type="ECO:0000256" key="17">
    <source>
        <dbReference type="HAMAP-Rule" id="MF_01965"/>
    </source>
</evidence>
<comment type="catalytic activity">
    <reaction evidence="15 17 19">
        <text>(6S)-NADHX + ADP = AMP + phosphate + NADH + H(+)</text>
        <dbReference type="Rhea" id="RHEA:32223"/>
        <dbReference type="ChEBI" id="CHEBI:15378"/>
        <dbReference type="ChEBI" id="CHEBI:43474"/>
        <dbReference type="ChEBI" id="CHEBI:57945"/>
        <dbReference type="ChEBI" id="CHEBI:64074"/>
        <dbReference type="ChEBI" id="CHEBI:456215"/>
        <dbReference type="ChEBI" id="CHEBI:456216"/>
        <dbReference type="EC" id="4.2.1.136"/>
    </reaction>
</comment>
<evidence type="ECO:0000259" key="22">
    <source>
        <dbReference type="PROSITE" id="PS51385"/>
    </source>
</evidence>
<gene>
    <name evidence="18" type="primary">nnrE</name>
    <name evidence="17" type="synonym">nnrD</name>
    <name evidence="24" type="ORF">HNQ86_001069</name>
    <name evidence="23" type="ORF">LF63_0105795</name>
</gene>
<evidence type="ECO:0000256" key="9">
    <source>
        <dbReference type="ARBA" id="ARBA00022958"/>
    </source>
</evidence>
<accession>A0A099CVX8</accession>
<keyword evidence="23" id="KW-0808">Transferase</keyword>
<comment type="function">
    <text evidence="18">Catalyzes the epimerization of the S- and R-forms of NAD(P)HX, a damaged form of NAD(P)H that is a result of enzymatic or heat-dependent hydration. This is a prerequisite for the S-specific NAD(P)H-hydrate dehydratase to allow the repair of both epimers of NAD(P)HX.</text>
</comment>
<evidence type="ECO:0000259" key="21">
    <source>
        <dbReference type="PROSITE" id="PS51383"/>
    </source>
</evidence>
<feature type="binding site" evidence="17">
    <location>
        <position position="363"/>
    </location>
    <ligand>
        <name>(6S)-NADPHX</name>
        <dbReference type="ChEBI" id="CHEBI:64076"/>
    </ligand>
</feature>
<dbReference type="GO" id="GO:0016301">
    <property type="term" value="F:kinase activity"/>
    <property type="evidence" value="ECO:0007669"/>
    <property type="project" value="UniProtKB-KW"/>
</dbReference>
<evidence type="ECO:0000256" key="15">
    <source>
        <dbReference type="ARBA" id="ARBA00048238"/>
    </source>
</evidence>
<feature type="binding site" evidence="17">
    <location>
        <position position="255"/>
    </location>
    <ligand>
        <name>(6S)-NADPHX</name>
        <dbReference type="ChEBI" id="CHEBI:64076"/>
    </ligand>
</feature>
<comment type="function">
    <text evidence="17">Catalyzes the dehydration of the S-form of NAD(P)HX at the expense of ADP, which is converted to AMP. Together with NAD(P)HX epimerase, which catalyzes the epimerization of the S- and R-forms, the enzyme allows the repair of both epimers of NAD(P)HX, a damaged form of NAD(P)H that is a result of enzymatic or heat-dependent hydration.</text>
</comment>
<dbReference type="STRING" id="1543381.LF63_0105795"/>
<dbReference type="GO" id="GO:0046496">
    <property type="term" value="P:nicotinamide nucleotide metabolic process"/>
    <property type="evidence" value="ECO:0007669"/>
    <property type="project" value="UniProtKB-UniRule"/>
</dbReference>
<dbReference type="GO" id="GO:0052855">
    <property type="term" value="F:ADP-dependent NAD(P)H-hydrate dehydratase activity"/>
    <property type="evidence" value="ECO:0007669"/>
    <property type="project" value="UniProtKB-UniRule"/>
</dbReference>
<dbReference type="HAMAP" id="MF_01965">
    <property type="entry name" value="NADHX_dehydratase"/>
    <property type="match status" value="1"/>
</dbReference>
<evidence type="ECO:0000256" key="7">
    <source>
        <dbReference type="ARBA" id="ARBA00022840"/>
    </source>
</evidence>
<dbReference type="InterPro" id="IPR030677">
    <property type="entry name" value="Nnr"/>
</dbReference>
<dbReference type="HOGENOM" id="CLU_024853_4_3_6"/>
<feature type="region of interest" description="Disordered" evidence="20">
    <location>
        <begin position="211"/>
        <end position="240"/>
    </location>
</feature>
<dbReference type="PANTHER" id="PTHR12592">
    <property type="entry name" value="ATP-DEPENDENT (S)-NAD(P)H-HYDRATE DEHYDRATASE FAMILY MEMBER"/>
    <property type="match status" value="1"/>
</dbReference>
<dbReference type="HAMAP" id="MF_01966">
    <property type="entry name" value="NADHX_epimerase"/>
    <property type="match status" value="1"/>
</dbReference>
<feature type="binding site" evidence="17">
    <location>
        <position position="316"/>
    </location>
    <ligand>
        <name>(6S)-NADPHX</name>
        <dbReference type="ChEBI" id="CHEBI:64076"/>
    </ligand>
</feature>
<keyword evidence="25" id="KW-1185">Reference proteome</keyword>
<keyword evidence="12 17" id="KW-0456">Lyase</keyword>
<dbReference type="RefSeq" id="WP_043100275.1">
    <property type="nucleotide sequence ID" value="NZ_JACHET010000001.1"/>
</dbReference>
<evidence type="ECO:0000313" key="25">
    <source>
        <dbReference type="Proteomes" id="UP000029708"/>
    </source>
</evidence>
<dbReference type="PROSITE" id="PS01050">
    <property type="entry name" value="YJEF_C_2"/>
    <property type="match status" value="1"/>
</dbReference>
<comment type="caution">
    <text evidence="23">The sequence shown here is derived from an EMBL/GenBank/DDBJ whole genome shotgun (WGS) entry which is preliminary data.</text>
</comment>
<feature type="binding site" evidence="18">
    <location>
        <position position="64"/>
    </location>
    <ligand>
        <name>K(+)</name>
        <dbReference type="ChEBI" id="CHEBI:29103"/>
    </ligand>
</feature>
<evidence type="ECO:0000256" key="10">
    <source>
        <dbReference type="ARBA" id="ARBA00023027"/>
    </source>
</evidence>
<keyword evidence="10 17" id="KW-0520">NAD</keyword>
<comment type="catalytic activity">
    <reaction evidence="2 18 19">
        <text>(6R)-NADPHX = (6S)-NADPHX</text>
        <dbReference type="Rhea" id="RHEA:32227"/>
        <dbReference type="ChEBI" id="CHEBI:64076"/>
        <dbReference type="ChEBI" id="CHEBI:64077"/>
        <dbReference type="EC" id="5.1.99.6"/>
    </reaction>
</comment>
<feature type="binding site" evidence="18">
    <location>
        <begin position="63"/>
        <end position="67"/>
    </location>
    <ligand>
        <name>(6S)-NADPHX</name>
        <dbReference type="ChEBI" id="CHEBI:64076"/>
    </ligand>
</feature>
<dbReference type="Pfam" id="PF03853">
    <property type="entry name" value="YjeF_N"/>
    <property type="match status" value="1"/>
</dbReference>
<feature type="binding site" evidence="18">
    <location>
        <position position="159"/>
    </location>
    <ligand>
        <name>(6S)-NADPHX</name>
        <dbReference type="ChEBI" id="CHEBI:64076"/>
    </ligand>
</feature>
<dbReference type="GO" id="GO:0052856">
    <property type="term" value="F:NAD(P)HX epimerase activity"/>
    <property type="evidence" value="ECO:0007669"/>
    <property type="project" value="UniProtKB-UniRule"/>
</dbReference>
<comment type="cofactor">
    <cofactor evidence="17">
        <name>Mg(2+)</name>
        <dbReference type="ChEBI" id="CHEBI:18420"/>
    </cofactor>
</comment>
<dbReference type="InterPro" id="IPR036652">
    <property type="entry name" value="YjeF_N_dom_sf"/>
</dbReference>
<dbReference type="GO" id="GO:0046872">
    <property type="term" value="F:metal ion binding"/>
    <property type="evidence" value="ECO:0007669"/>
    <property type="project" value="UniProtKB-UniRule"/>
</dbReference>
<dbReference type="Gene3D" id="3.40.50.10260">
    <property type="entry name" value="YjeF N-terminal domain"/>
    <property type="match status" value="1"/>
</dbReference>
<dbReference type="InterPro" id="IPR029056">
    <property type="entry name" value="Ribokinase-like"/>
</dbReference>
<feature type="binding site" evidence="17">
    <location>
        <position position="430"/>
    </location>
    <ligand>
        <name>(6S)-NADPHX</name>
        <dbReference type="ChEBI" id="CHEBI:64076"/>
    </ligand>
</feature>
<dbReference type="PANTHER" id="PTHR12592:SF0">
    <property type="entry name" value="ATP-DEPENDENT (S)-NAD(P)H-HYDRATE DEHYDRATASE"/>
    <property type="match status" value="1"/>
</dbReference>
<dbReference type="NCBIfam" id="TIGR00197">
    <property type="entry name" value="yjeF_nterm"/>
    <property type="match status" value="1"/>
</dbReference>
<dbReference type="EC" id="4.2.1.136" evidence="19"/>
<feature type="binding site" evidence="17">
    <location>
        <position position="429"/>
    </location>
    <ligand>
        <name>AMP</name>
        <dbReference type="ChEBI" id="CHEBI:456215"/>
    </ligand>
</feature>
<dbReference type="GO" id="GO:0005524">
    <property type="term" value="F:ATP binding"/>
    <property type="evidence" value="ECO:0007669"/>
    <property type="project" value="UniProtKB-UniRule"/>
</dbReference>
<reference evidence="23 25" key="1">
    <citation type="submission" date="2014-09" db="EMBL/GenBank/DDBJ databases">
        <title>Xanthomonadaceae 3.5X direct submission.</title>
        <authorList>
            <person name="Fang T."/>
            <person name="Wang H."/>
        </authorList>
    </citation>
    <scope>NUCLEOTIDE SEQUENCE [LARGE SCALE GENOMIC DNA]</scope>
    <source>
        <strain evidence="23 25">3.5X</strain>
    </source>
</reference>
<dbReference type="InterPro" id="IPR004443">
    <property type="entry name" value="YjeF_N_dom"/>
</dbReference>
<feature type="domain" description="YjeF C-terminal" evidence="21">
    <location>
        <begin position="220"/>
        <end position="489"/>
    </location>
</feature>
<dbReference type="SUPFAM" id="SSF64153">
    <property type="entry name" value="YjeF N-terminal domain-like"/>
    <property type="match status" value="1"/>
</dbReference>
<evidence type="ECO:0000256" key="4">
    <source>
        <dbReference type="ARBA" id="ARBA00009524"/>
    </source>
</evidence>
<evidence type="ECO:0000256" key="19">
    <source>
        <dbReference type="PIRNR" id="PIRNR017184"/>
    </source>
</evidence>
<evidence type="ECO:0000256" key="20">
    <source>
        <dbReference type="SAM" id="MobiDB-lite"/>
    </source>
</evidence>
<evidence type="ECO:0000256" key="6">
    <source>
        <dbReference type="ARBA" id="ARBA00022741"/>
    </source>
</evidence>
<evidence type="ECO:0000256" key="2">
    <source>
        <dbReference type="ARBA" id="ARBA00000909"/>
    </source>
</evidence>
<evidence type="ECO:0000256" key="12">
    <source>
        <dbReference type="ARBA" id="ARBA00023239"/>
    </source>
</evidence>
<feature type="binding site" evidence="18">
    <location>
        <position position="162"/>
    </location>
    <ligand>
        <name>K(+)</name>
        <dbReference type="ChEBI" id="CHEBI:29103"/>
    </ligand>
</feature>
<feature type="binding site" evidence="18">
    <location>
        <begin position="130"/>
        <end position="136"/>
    </location>
    <ligand>
        <name>(6S)-NADPHX</name>
        <dbReference type="ChEBI" id="CHEBI:64076"/>
    </ligand>
</feature>
<dbReference type="EMBL" id="JROI01000010">
    <property type="protein sequence ID" value="KGI77909.1"/>
    <property type="molecule type" value="Genomic_DNA"/>
</dbReference>
<evidence type="ECO:0000256" key="5">
    <source>
        <dbReference type="ARBA" id="ARBA00022723"/>
    </source>
</evidence>
<evidence type="ECO:0000256" key="16">
    <source>
        <dbReference type="ARBA" id="ARBA00049209"/>
    </source>
</evidence>
<comment type="similarity">
    <text evidence="4 19">In the C-terminal section; belongs to the NnrD/CARKD family.</text>
</comment>
<dbReference type="InterPro" id="IPR017953">
    <property type="entry name" value="Carbohydrate_kinase_pred_CS"/>
</dbReference>
<dbReference type="EMBL" id="JACHET010000001">
    <property type="protein sequence ID" value="MBB6183724.1"/>
    <property type="molecule type" value="Genomic_DNA"/>
</dbReference>
<comment type="cofactor">
    <cofactor evidence="18 19">
        <name>K(+)</name>
        <dbReference type="ChEBI" id="CHEBI:29103"/>
    </cofactor>
    <text evidence="18 19">Binds 1 potassium ion per subunit.</text>
</comment>
<evidence type="ECO:0000313" key="26">
    <source>
        <dbReference type="Proteomes" id="UP000560000"/>
    </source>
</evidence>
<evidence type="ECO:0000256" key="3">
    <source>
        <dbReference type="ARBA" id="ARBA00006001"/>
    </source>
</evidence>
<comment type="catalytic activity">
    <reaction evidence="16 17 19">
        <text>(6S)-NADPHX + ADP = AMP + phosphate + NADPH + H(+)</text>
        <dbReference type="Rhea" id="RHEA:32235"/>
        <dbReference type="ChEBI" id="CHEBI:15378"/>
        <dbReference type="ChEBI" id="CHEBI:43474"/>
        <dbReference type="ChEBI" id="CHEBI:57783"/>
        <dbReference type="ChEBI" id="CHEBI:64076"/>
        <dbReference type="ChEBI" id="CHEBI:456215"/>
        <dbReference type="ChEBI" id="CHEBI:456216"/>
        <dbReference type="EC" id="4.2.1.136"/>
    </reaction>
</comment>
<evidence type="ECO:0000256" key="8">
    <source>
        <dbReference type="ARBA" id="ARBA00022857"/>
    </source>
</evidence>
<keyword evidence="13" id="KW-0511">Multifunctional enzyme</keyword>
<dbReference type="CDD" id="cd01171">
    <property type="entry name" value="YXKO-related"/>
    <property type="match status" value="1"/>
</dbReference>
<evidence type="ECO:0000256" key="18">
    <source>
        <dbReference type="HAMAP-Rule" id="MF_01966"/>
    </source>
</evidence>
<evidence type="ECO:0000256" key="11">
    <source>
        <dbReference type="ARBA" id="ARBA00023235"/>
    </source>
</evidence>
<dbReference type="AlphaFoldDB" id="A0A099CVX8"/>
<keyword evidence="6 17" id="KW-0547">Nucleotide-binding</keyword>
<sequence length="491" mass="50489">MSVPMSRALYTAAQVRAQDRHAIEQWGVPGFTLMQRAAHAAFGVLRTRWPQARRLLLLCGPGNNGGDAFLLGALALQAGFEVRAATLSDTAQGDALLARRAFEDAGGVRAGAVEACSRERFDVIVDGLFGTGLSRAPEGAAAQWIAWANASGRPILALDVPSGLDADTGVARDPCVRAAATVTFVAHKRGLFTADAGDCCGALHLDRLELPEPTSPPPDAELLRAHGLPPRRRNSHKGSNGHVLALGGDAGTGGAIRLCSEAALRAGAGLVSVATRAAHIGALNAARPELMAHAVEQQADLAPILRQASVLAIGPGLGQGDWGRALWQAALDCDLPQVVDADALNLLAAHPAPLPARCVLTPHPGEAARLLQTDTATIQADRFAAVRELAARYRAVVALKGSGSLIATPEGRVAVCPWGNPGMAAGGMGDVLTGIIAALLAQGLSPWDAACLGVGLHARAGDHAAAAGGERGLLASDLFLPLRELLNADPN</sequence>
<evidence type="ECO:0000256" key="14">
    <source>
        <dbReference type="ARBA" id="ARBA00025153"/>
    </source>
</evidence>
<dbReference type="PROSITE" id="PS51385">
    <property type="entry name" value="YJEF_N"/>
    <property type="match status" value="1"/>
</dbReference>
<comment type="catalytic activity">
    <reaction evidence="1 18 19">
        <text>(6R)-NADHX = (6S)-NADHX</text>
        <dbReference type="Rhea" id="RHEA:32215"/>
        <dbReference type="ChEBI" id="CHEBI:64074"/>
        <dbReference type="ChEBI" id="CHEBI:64075"/>
        <dbReference type="EC" id="5.1.99.6"/>
    </reaction>
</comment>
<comment type="similarity">
    <text evidence="18">Belongs to the NnrE/AIBP family.</text>
</comment>
<feature type="binding site" evidence="18">
    <location>
        <position position="126"/>
    </location>
    <ligand>
        <name>K(+)</name>
        <dbReference type="ChEBI" id="CHEBI:29103"/>
    </ligand>
</feature>
<evidence type="ECO:0000256" key="1">
    <source>
        <dbReference type="ARBA" id="ARBA00000013"/>
    </source>
</evidence>
<comment type="subunit">
    <text evidence="17">Homotetramer.</text>
</comment>
<comment type="similarity">
    <text evidence="17">Belongs to the NnrD/CARKD family.</text>
</comment>
<keyword evidence="23" id="KW-0418">Kinase</keyword>
<comment type="similarity">
    <text evidence="3 19">In the N-terminal section; belongs to the NnrE/AIBP family.</text>
</comment>
<dbReference type="EC" id="5.1.99.6" evidence="19"/>
<evidence type="ECO:0000313" key="23">
    <source>
        <dbReference type="EMBL" id="KGI77909.1"/>
    </source>
</evidence>
<dbReference type="SUPFAM" id="SSF53613">
    <property type="entry name" value="Ribokinase-like"/>
    <property type="match status" value="1"/>
</dbReference>
<protein>
    <recommendedName>
        <fullName evidence="19">Bifunctional NAD(P)H-hydrate repair enzyme</fullName>
    </recommendedName>
    <alternativeName>
        <fullName evidence="19">Nicotinamide nucleotide repair protein</fullName>
    </alternativeName>
    <domain>
        <recommendedName>
            <fullName evidence="19">ADP-dependent (S)-NAD(P)H-hydrate dehydratase</fullName>
            <ecNumber evidence="19">4.2.1.136</ecNumber>
        </recommendedName>
        <alternativeName>
            <fullName evidence="19">ADP-dependent NAD(P)HX dehydratase</fullName>
        </alternativeName>
    </domain>
    <domain>
        <recommendedName>
            <fullName evidence="19">NAD(P)H-hydrate epimerase</fullName>
            <ecNumber evidence="19">5.1.99.6</ecNumber>
        </recommendedName>
    </domain>
</protein>
<name>A0A099CVX8_9GAMM</name>
<keyword evidence="11 18" id="KW-0413">Isomerase</keyword>
<evidence type="ECO:0000313" key="24">
    <source>
        <dbReference type="EMBL" id="MBB6183724.1"/>
    </source>
</evidence>
<dbReference type="PROSITE" id="PS51383">
    <property type="entry name" value="YJEF_C_3"/>
    <property type="match status" value="1"/>
</dbReference>
<comment type="function">
    <text evidence="14 19">Bifunctional enzyme that catalyzes the epimerization of the S- and R-forms of NAD(P)HX and the dehydration of the S-form of NAD(P)HX at the expense of ADP, which is converted to AMP. This allows the repair of both epimers of NAD(P)HX, a damaged form of NAD(P)H that is a result of enzymatic or heat-dependent hydration.</text>
</comment>
<dbReference type="GO" id="GO:0110051">
    <property type="term" value="P:metabolite repair"/>
    <property type="evidence" value="ECO:0007669"/>
    <property type="project" value="TreeGrafter"/>
</dbReference>
<keyword evidence="5 18" id="KW-0479">Metal-binding</keyword>